<name>A0ABT0Q5V0_9RHOB</name>
<evidence type="ECO:0000313" key="2">
    <source>
        <dbReference type="Proteomes" id="UP001203880"/>
    </source>
</evidence>
<dbReference type="EMBL" id="JAMFMB010000025">
    <property type="protein sequence ID" value="MCL6285250.1"/>
    <property type="molecule type" value="Genomic_DNA"/>
</dbReference>
<dbReference type="RefSeq" id="WP_249711854.1">
    <property type="nucleotide sequence ID" value="NZ_JAMFMB010000025.1"/>
</dbReference>
<comment type="caution">
    <text evidence="1">The sequence shown here is derived from an EMBL/GenBank/DDBJ whole genome shotgun (WGS) entry which is preliminary data.</text>
</comment>
<evidence type="ECO:0000313" key="1">
    <source>
        <dbReference type="EMBL" id="MCL6285250.1"/>
    </source>
</evidence>
<organism evidence="1 2">
    <name type="scientific">Ruegeria spongiae</name>
    <dbReference type="NCBI Taxonomy" id="2942209"/>
    <lineage>
        <taxon>Bacteria</taxon>
        <taxon>Pseudomonadati</taxon>
        <taxon>Pseudomonadota</taxon>
        <taxon>Alphaproteobacteria</taxon>
        <taxon>Rhodobacterales</taxon>
        <taxon>Roseobacteraceae</taxon>
        <taxon>Ruegeria</taxon>
    </lineage>
</organism>
<proteinExistence type="predicted"/>
<gene>
    <name evidence="1" type="ORF">M3P21_17105</name>
</gene>
<protein>
    <submittedName>
        <fullName evidence="1">Uncharacterized protein</fullName>
    </submittedName>
</protein>
<keyword evidence="2" id="KW-1185">Reference proteome</keyword>
<dbReference type="Proteomes" id="UP001203880">
    <property type="component" value="Unassembled WGS sequence"/>
</dbReference>
<accession>A0ABT0Q5V0</accession>
<reference evidence="1" key="1">
    <citation type="submission" date="2022-05" db="EMBL/GenBank/DDBJ databases">
        <authorList>
            <person name="Park J.-S."/>
        </authorList>
    </citation>
    <scope>NUCLEOTIDE SEQUENCE</scope>
    <source>
        <strain evidence="1">2012CJ41-6</strain>
    </source>
</reference>
<sequence length="128" mass="13125">MARLSDDRLAYYVLDAEKGRLGAFVENGNGISRISSPTQFETKGGSSLQQVTVDGTSFVILAGGSGTAPGQVASYSVDPVTGALVVCNTLGAQDGLGLNTPTEMAAISVSGGGAGWWWAMRLPIRSVS</sequence>